<dbReference type="GO" id="GO:0006914">
    <property type="term" value="P:autophagy"/>
    <property type="evidence" value="ECO:0007669"/>
    <property type="project" value="InterPro"/>
</dbReference>
<dbReference type="InParanoid" id="A0A7R8YQQ8"/>
<evidence type="ECO:0000313" key="4">
    <source>
        <dbReference type="Proteomes" id="UP000594454"/>
    </source>
</evidence>
<accession>A0A7R8YQQ8</accession>
<dbReference type="Proteomes" id="UP000594454">
    <property type="component" value="Chromosome 2"/>
</dbReference>
<dbReference type="PANTHER" id="PTHR14964">
    <property type="entry name" value="NUCLEAR RECEPTOR BINDING FACTOR 2"/>
    <property type="match status" value="1"/>
</dbReference>
<dbReference type="OrthoDB" id="3694230at2759"/>
<feature type="domain" description="Nuclear receptor-binding factor 2 MIT" evidence="2">
    <location>
        <begin position="4"/>
        <end position="73"/>
    </location>
</feature>
<name>A0A7R8YQQ8_HERIL</name>
<evidence type="ECO:0000313" key="3">
    <source>
        <dbReference type="EMBL" id="CAD7082116.1"/>
    </source>
</evidence>
<dbReference type="InterPro" id="IPR039679">
    <property type="entry name" value="NRBF2"/>
</dbReference>
<dbReference type="Gene3D" id="1.20.58.80">
    <property type="entry name" value="Phosphotransferase system, lactose/cellobiose-type IIA subunit"/>
    <property type="match status" value="1"/>
</dbReference>
<protein>
    <recommendedName>
        <fullName evidence="2">Nuclear receptor-binding factor 2 MIT domain-containing protein</fullName>
    </recommendedName>
</protein>
<dbReference type="AlphaFoldDB" id="A0A7R8YQQ8"/>
<organism evidence="3 4">
    <name type="scientific">Hermetia illucens</name>
    <name type="common">Black soldier fly</name>
    <dbReference type="NCBI Taxonomy" id="343691"/>
    <lineage>
        <taxon>Eukaryota</taxon>
        <taxon>Metazoa</taxon>
        <taxon>Ecdysozoa</taxon>
        <taxon>Arthropoda</taxon>
        <taxon>Hexapoda</taxon>
        <taxon>Insecta</taxon>
        <taxon>Pterygota</taxon>
        <taxon>Neoptera</taxon>
        <taxon>Endopterygota</taxon>
        <taxon>Diptera</taxon>
        <taxon>Brachycera</taxon>
        <taxon>Stratiomyomorpha</taxon>
        <taxon>Stratiomyidae</taxon>
        <taxon>Hermetiinae</taxon>
        <taxon>Hermetia</taxon>
    </lineage>
</organism>
<gene>
    <name evidence="3" type="ORF">HERILL_LOCUS5177</name>
</gene>
<dbReference type="OMA" id="GRRAENH"/>
<feature type="compositionally biased region" description="Low complexity" evidence="1">
    <location>
        <begin position="112"/>
        <end position="123"/>
    </location>
</feature>
<dbReference type="Pfam" id="PF17169">
    <property type="entry name" value="NRBF2_MIT"/>
    <property type="match status" value="1"/>
</dbReference>
<feature type="compositionally biased region" description="Polar residues" evidence="1">
    <location>
        <begin position="98"/>
        <end position="108"/>
    </location>
</feature>
<feature type="compositionally biased region" description="Basic and acidic residues" evidence="1">
    <location>
        <begin position="82"/>
        <end position="93"/>
    </location>
</feature>
<evidence type="ECO:0000259" key="2">
    <source>
        <dbReference type="Pfam" id="PF17169"/>
    </source>
</evidence>
<evidence type="ECO:0000256" key="1">
    <source>
        <dbReference type="SAM" id="MobiDB-lite"/>
    </source>
</evidence>
<dbReference type="EMBL" id="LR899010">
    <property type="protein sequence ID" value="CAD7082116.1"/>
    <property type="molecule type" value="Genomic_DNA"/>
</dbReference>
<sequence length="168" mass="19357">MDNSNLNLAHYYGRRAENHLKHFRYDKAIENYQKAAEFTEEAMKGITSQTVLASLRLQHKDHMRQVNLIQLKKAMVDKYIKELERQRENESNPKKRSPNGSRSSASTDRSNESSPKQSSQGSSTDAICRTILEMDLQENSIPQLAPLELPPLLDFESFSFNRLDKDDL</sequence>
<dbReference type="SUPFAM" id="SSF140361">
    <property type="entry name" value="MIT domain-like"/>
    <property type="match status" value="1"/>
</dbReference>
<dbReference type="InterPro" id="IPR033393">
    <property type="entry name" value="NRBF2_MIT"/>
</dbReference>
<keyword evidence="4" id="KW-1185">Reference proteome</keyword>
<reference evidence="3 4" key="1">
    <citation type="submission" date="2020-11" db="EMBL/GenBank/DDBJ databases">
        <authorList>
            <person name="Wallbank WR R."/>
            <person name="Pardo Diaz C."/>
            <person name="Kozak K."/>
            <person name="Martin S."/>
            <person name="Jiggins C."/>
            <person name="Moest M."/>
            <person name="Warren A I."/>
            <person name="Generalovic N T."/>
            <person name="Byers J.R.P. K."/>
            <person name="Montejo-Kovacevich G."/>
            <person name="Yen C E."/>
        </authorList>
    </citation>
    <scope>NUCLEOTIDE SEQUENCE [LARGE SCALE GENOMIC DNA]</scope>
</reference>
<feature type="region of interest" description="Disordered" evidence="1">
    <location>
        <begin position="82"/>
        <end position="125"/>
    </location>
</feature>
<dbReference type="PANTHER" id="PTHR14964:SF2">
    <property type="entry name" value="NUCLEAR RECEPTOR-BINDING FACTOR 2"/>
    <property type="match status" value="1"/>
</dbReference>
<proteinExistence type="predicted"/>